<gene>
    <name evidence="1" type="ORF">Pint_22967</name>
</gene>
<reference evidence="2" key="1">
    <citation type="journal article" date="2023" name="G3 (Bethesda)">
        <title>Genome assembly and association tests identify interacting loci associated with vigor, precocity, and sex in interspecific pistachio rootstocks.</title>
        <authorList>
            <person name="Palmer W."/>
            <person name="Jacygrad E."/>
            <person name="Sagayaradj S."/>
            <person name="Cavanaugh K."/>
            <person name="Han R."/>
            <person name="Bertier L."/>
            <person name="Beede B."/>
            <person name="Kafkas S."/>
            <person name="Golino D."/>
            <person name="Preece J."/>
            <person name="Michelmore R."/>
        </authorList>
    </citation>
    <scope>NUCLEOTIDE SEQUENCE [LARGE SCALE GENOMIC DNA]</scope>
</reference>
<dbReference type="Proteomes" id="UP001163603">
    <property type="component" value="Chromosome 6"/>
</dbReference>
<sequence length="10" mass="1221">MVTHFLHCHP</sequence>
<evidence type="ECO:0000313" key="1">
    <source>
        <dbReference type="EMBL" id="KAJ0038035.1"/>
    </source>
</evidence>
<accession>A0ACC0YKY8</accession>
<comment type="caution">
    <text evidence="1">The sequence shown here is derived from an EMBL/GenBank/DDBJ whole genome shotgun (WGS) entry which is preliminary data.</text>
</comment>
<proteinExistence type="predicted"/>
<organism evidence="1 2">
    <name type="scientific">Pistacia integerrima</name>
    <dbReference type="NCBI Taxonomy" id="434235"/>
    <lineage>
        <taxon>Eukaryota</taxon>
        <taxon>Viridiplantae</taxon>
        <taxon>Streptophyta</taxon>
        <taxon>Embryophyta</taxon>
        <taxon>Tracheophyta</taxon>
        <taxon>Spermatophyta</taxon>
        <taxon>Magnoliopsida</taxon>
        <taxon>eudicotyledons</taxon>
        <taxon>Gunneridae</taxon>
        <taxon>Pentapetalae</taxon>
        <taxon>rosids</taxon>
        <taxon>malvids</taxon>
        <taxon>Sapindales</taxon>
        <taxon>Anacardiaceae</taxon>
        <taxon>Pistacia</taxon>
    </lineage>
</organism>
<protein>
    <submittedName>
        <fullName evidence="1">Uncharacterized protein</fullName>
    </submittedName>
</protein>
<keyword evidence="2" id="KW-1185">Reference proteome</keyword>
<evidence type="ECO:0000313" key="2">
    <source>
        <dbReference type="Proteomes" id="UP001163603"/>
    </source>
</evidence>
<dbReference type="EMBL" id="CM047741">
    <property type="protein sequence ID" value="KAJ0038035.1"/>
    <property type="molecule type" value="Genomic_DNA"/>
</dbReference>
<name>A0ACC0YKY8_9ROSI</name>